<feature type="transmembrane region" description="Helical" evidence="6">
    <location>
        <begin position="20"/>
        <end position="42"/>
    </location>
</feature>
<reference evidence="7" key="1">
    <citation type="submission" date="2024-03" db="EMBL/GenBank/DDBJ databases">
        <authorList>
            <consortium name="ELIXIR-Norway"/>
            <consortium name="Elixir Norway"/>
        </authorList>
    </citation>
    <scope>NUCLEOTIDE SEQUENCE</scope>
</reference>
<evidence type="ECO:0000256" key="2">
    <source>
        <dbReference type="ARBA" id="ARBA00006840"/>
    </source>
</evidence>
<dbReference type="Proteomes" id="UP001497522">
    <property type="component" value="Chromosome 19"/>
</dbReference>
<feature type="transmembrane region" description="Helical" evidence="6">
    <location>
        <begin position="54"/>
        <end position="76"/>
    </location>
</feature>
<evidence type="ECO:0000256" key="5">
    <source>
        <dbReference type="ARBA" id="ARBA00023136"/>
    </source>
</evidence>
<evidence type="ECO:0000256" key="1">
    <source>
        <dbReference type="ARBA" id="ARBA00004141"/>
    </source>
</evidence>
<gene>
    <name evidence="7" type="ORF">CSSPJE1EN2_LOCUS12448</name>
</gene>
<dbReference type="Pfam" id="PF00335">
    <property type="entry name" value="Tetraspanin"/>
    <property type="match status" value="1"/>
</dbReference>
<evidence type="ECO:0000256" key="6">
    <source>
        <dbReference type="SAM" id="Phobius"/>
    </source>
</evidence>
<sequence>MDSMYPKISTEPPSRSALFIKLINVLGLLLSLGIIGLGIWLATQHGDCEKPLTIIVFVIGIIFLIVSILGLVGASFAMVPILYTYLVLMLIVLVVLAGFIIFIFVVTAQGGGYSVPGQQFQEYTLHDYSPYIRHRLNNPTNWEHVRRCIETSNNCEKLNSIQSAADYYNADLNPIQSGCCRPPTECDYAIVNAGDFDTSTGTNSSNPDCHTYSNDPSIKCYDCQSCKGGVAQEIKRDGRILGIVIIVVFFLLVLVYSVGCFAGRAASREHYSRV</sequence>
<comment type="similarity">
    <text evidence="2">Belongs to the tetraspanin (TM4SF) family.</text>
</comment>
<dbReference type="InterPro" id="IPR044991">
    <property type="entry name" value="TET_plant"/>
</dbReference>
<keyword evidence="8" id="KW-1185">Reference proteome</keyword>
<dbReference type="PANTHER" id="PTHR32191">
    <property type="entry name" value="TETRASPANIN-8-RELATED"/>
    <property type="match status" value="1"/>
</dbReference>
<evidence type="ECO:0000313" key="8">
    <source>
        <dbReference type="Proteomes" id="UP001497522"/>
    </source>
</evidence>
<evidence type="ECO:0000313" key="7">
    <source>
        <dbReference type="EMBL" id="CAK9869690.1"/>
    </source>
</evidence>
<feature type="transmembrane region" description="Helical" evidence="6">
    <location>
        <begin position="240"/>
        <end position="266"/>
    </location>
</feature>
<evidence type="ECO:0000256" key="3">
    <source>
        <dbReference type="ARBA" id="ARBA00022692"/>
    </source>
</evidence>
<name>A0ABP1B3P1_9BRYO</name>
<keyword evidence="4 6" id="KW-1133">Transmembrane helix</keyword>
<proteinExistence type="inferred from homology"/>
<feature type="transmembrane region" description="Helical" evidence="6">
    <location>
        <begin position="82"/>
        <end position="106"/>
    </location>
</feature>
<organism evidence="7 8">
    <name type="scientific">Sphagnum jensenii</name>
    <dbReference type="NCBI Taxonomy" id="128206"/>
    <lineage>
        <taxon>Eukaryota</taxon>
        <taxon>Viridiplantae</taxon>
        <taxon>Streptophyta</taxon>
        <taxon>Embryophyta</taxon>
        <taxon>Bryophyta</taxon>
        <taxon>Sphagnophytina</taxon>
        <taxon>Sphagnopsida</taxon>
        <taxon>Sphagnales</taxon>
        <taxon>Sphagnaceae</taxon>
        <taxon>Sphagnum</taxon>
    </lineage>
</organism>
<accession>A0ABP1B3P1</accession>
<comment type="subcellular location">
    <subcellularLocation>
        <location evidence="1">Membrane</location>
        <topology evidence="1">Multi-pass membrane protein</topology>
    </subcellularLocation>
</comment>
<evidence type="ECO:0000256" key="4">
    <source>
        <dbReference type="ARBA" id="ARBA00022989"/>
    </source>
</evidence>
<dbReference type="InterPro" id="IPR018499">
    <property type="entry name" value="Tetraspanin/Peripherin"/>
</dbReference>
<protein>
    <submittedName>
        <fullName evidence="7">Uncharacterized protein</fullName>
    </submittedName>
</protein>
<keyword evidence="5 6" id="KW-0472">Membrane</keyword>
<keyword evidence="3 6" id="KW-0812">Transmembrane</keyword>
<dbReference type="EMBL" id="OZ023720">
    <property type="protein sequence ID" value="CAK9869690.1"/>
    <property type="molecule type" value="Genomic_DNA"/>
</dbReference>